<evidence type="ECO:0000313" key="1">
    <source>
        <dbReference type="EMBL" id="OPX45952.1"/>
    </source>
</evidence>
<sequence>MNSKQGEEVYLMDNKKIPVENLIEKVDVSEIDELESTVTPACGGGCGAGC</sequence>
<accession>A0A1V4SQ10</accession>
<evidence type="ECO:0000313" key="2">
    <source>
        <dbReference type="Proteomes" id="UP000191554"/>
    </source>
</evidence>
<dbReference type="AlphaFoldDB" id="A0A1V4SQ10"/>
<dbReference type="Proteomes" id="UP000191554">
    <property type="component" value="Unassembled WGS sequence"/>
</dbReference>
<comment type="caution">
    <text evidence="1">The sequence shown here is derived from an EMBL/GenBank/DDBJ whole genome shotgun (WGS) entry which is preliminary data.</text>
</comment>
<reference evidence="1 2" key="1">
    <citation type="submission" date="2017-03" db="EMBL/GenBank/DDBJ databases">
        <title>Genome sequence of Clostridium hungatei DSM 14427.</title>
        <authorList>
            <person name="Poehlein A."/>
            <person name="Daniel R."/>
        </authorList>
    </citation>
    <scope>NUCLEOTIDE SEQUENCE [LARGE SCALE GENOMIC DNA]</scope>
    <source>
        <strain evidence="1 2">DSM 14427</strain>
    </source>
</reference>
<proteinExistence type="predicted"/>
<name>A0A1V4SQ10_RUMHU</name>
<protein>
    <submittedName>
        <fullName evidence="1">Uncharacterized protein</fullName>
    </submittedName>
</protein>
<dbReference type="EMBL" id="MZGX01000002">
    <property type="protein sequence ID" value="OPX45952.1"/>
    <property type="molecule type" value="Genomic_DNA"/>
</dbReference>
<gene>
    <name evidence="1" type="ORF">CLHUN_04270</name>
</gene>
<keyword evidence="2" id="KW-1185">Reference proteome</keyword>
<dbReference type="STRING" id="48256.CLHUN_04270"/>
<organism evidence="1 2">
    <name type="scientific">Ruminiclostridium hungatei</name>
    <name type="common">Clostridium hungatei</name>
    <dbReference type="NCBI Taxonomy" id="48256"/>
    <lineage>
        <taxon>Bacteria</taxon>
        <taxon>Bacillati</taxon>
        <taxon>Bacillota</taxon>
        <taxon>Clostridia</taxon>
        <taxon>Eubacteriales</taxon>
        <taxon>Oscillospiraceae</taxon>
        <taxon>Ruminiclostridium</taxon>
    </lineage>
</organism>